<gene>
    <name evidence="1" type="ORF">MLD38_022895</name>
</gene>
<dbReference type="EMBL" id="CM042885">
    <property type="protein sequence ID" value="KAI4367124.1"/>
    <property type="molecule type" value="Genomic_DNA"/>
</dbReference>
<dbReference type="Proteomes" id="UP001057402">
    <property type="component" value="Chromosome 6"/>
</dbReference>
<comment type="caution">
    <text evidence="1">The sequence shown here is derived from an EMBL/GenBank/DDBJ whole genome shotgun (WGS) entry which is preliminary data.</text>
</comment>
<evidence type="ECO:0000313" key="1">
    <source>
        <dbReference type="EMBL" id="KAI4367124.1"/>
    </source>
</evidence>
<evidence type="ECO:0000313" key="2">
    <source>
        <dbReference type="Proteomes" id="UP001057402"/>
    </source>
</evidence>
<keyword evidence="2" id="KW-1185">Reference proteome</keyword>
<proteinExistence type="predicted"/>
<accession>A0ACB9QKP2</accession>
<organism evidence="1 2">
    <name type="scientific">Melastoma candidum</name>
    <dbReference type="NCBI Taxonomy" id="119954"/>
    <lineage>
        <taxon>Eukaryota</taxon>
        <taxon>Viridiplantae</taxon>
        <taxon>Streptophyta</taxon>
        <taxon>Embryophyta</taxon>
        <taxon>Tracheophyta</taxon>
        <taxon>Spermatophyta</taxon>
        <taxon>Magnoliopsida</taxon>
        <taxon>eudicotyledons</taxon>
        <taxon>Gunneridae</taxon>
        <taxon>Pentapetalae</taxon>
        <taxon>rosids</taxon>
        <taxon>malvids</taxon>
        <taxon>Myrtales</taxon>
        <taxon>Melastomataceae</taxon>
        <taxon>Melastomatoideae</taxon>
        <taxon>Melastomateae</taxon>
        <taxon>Melastoma</taxon>
    </lineage>
</organism>
<protein>
    <submittedName>
        <fullName evidence="1">Uncharacterized protein</fullName>
    </submittedName>
</protein>
<name>A0ACB9QKP2_9MYRT</name>
<sequence>MASMAKGYYWRSMLKLSREGRPCVAKPKMFATAAAKATPVEGHPASTSFRAEFAPIYIVLGMVGVAVMMATHTAKQQLMHSPSVQVSKQRREMVHEVDNPEHSLNAADKFLNKSFLRKVAHIQEDKRTLPDPVRANPYTRARDAETLKSAGVRGGRN</sequence>
<reference evidence="2" key="1">
    <citation type="journal article" date="2023" name="Front. Plant Sci.">
        <title>Chromosomal-level genome assembly of Melastoma candidum provides insights into trichome evolution.</title>
        <authorList>
            <person name="Zhong Y."/>
            <person name="Wu W."/>
            <person name="Sun C."/>
            <person name="Zou P."/>
            <person name="Liu Y."/>
            <person name="Dai S."/>
            <person name="Zhou R."/>
        </authorList>
    </citation>
    <scope>NUCLEOTIDE SEQUENCE [LARGE SCALE GENOMIC DNA]</scope>
</reference>